<dbReference type="PANTHER" id="PTHR38032">
    <property type="entry name" value="POLYMERASE-RELATED"/>
    <property type="match status" value="1"/>
</dbReference>
<dbReference type="eggNOG" id="COG1315">
    <property type="taxonomic scope" value="Bacteria"/>
</dbReference>
<dbReference type="OrthoDB" id="1279at2"/>
<reference evidence="2 3" key="2">
    <citation type="journal article" date="2010" name="Stand. Genomic Sci.">
        <title>Complete genome sequence of Syntrophothermus lipocalidus type strain (TGB-C1).</title>
        <authorList>
            <person name="Djao O.D."/>
            <person name="Zhang X."/>
            <person name="Lucas S."/>
            <person name="Lapidus A."/>
            <person name="Del Rio T.G."/>
            <person name="Nolan M."/>
            <person name="Tice H."/>
            <person name="Cheng J.F."/>
            <person name="Han C."/>
            <person name="Tapia R."/>
            <person name="Goodwin L."/>
            <person name="Pitluck S."/>
            <person name="Liolios K."/>
            <person name="Ivanova N."/>
            <person name="Mavromatis K."/>
            <person name="Mikhailova N."/>
            <person name="Ovchinnikova G."/>
            <person name="Pati A."/>
            <person name="Brambilla E."/>
            <person name="Chen A."/>
            <person name="Palaniappan K."/>
            <person name="Land M."/>
            <person name="Hauser L."/>
            <person name="Chang Y.J."/>
            <person name="Jeffries C.D."/>
            <person name="Rohde M."/>
            <person name="Sikorski J."/>
            <person name="Spring S."/>
            <person name="Goker M."/>
            <person name="Detter J.C."/>
            <person name="Woyke T."/>
            <person name="Bristow J."/>
            <person name="Eisen J.A."/>
            <person name="Markowitz V."/>
            <person name="Hugenholtz P."/>
            <person name="Kyrpides N.C."/>
            <person name="Klenk H.P."/>
        </authorList>
    </citation>
    <scope>NUCLEOTIDE SEQUENCE [LARGE SCALE GENOMIC DNA]</scope>
    <source>
        <strain evidence="3">DSM 12680 / TGB-C1</strain>
    </source>
</reference>
<dbReference type="KEGG" id="slp:Slip_0412"/>
<dbReference type="InterPro" id="IPR032782">
    <property type="entry name" value="KhpB_N"/>
</dbReference>
<dbReference type="InterPro" id="IPR046866">
    <property type="entry name" value="FapA_N"/>
</dbReference>
<proteinExistence type="predicted"/>
<dbReference type="Pfam" id="PF03961">
    <property type="entry name" value="FapA"/>
    <property type="match status" value="2"/>
</dbReference>
<dbReference type="RefSeq" id="WP_013174598.1">
    <property type="nucleotide sequence ID" value="NC_014220.1"/>
</dbReference>
<dbReference type="SMART" id="SM01245">
    <property type="entry name" value="Jag_N"/>
    <property type="match status" value="1"/>
</dbReference>
<protein>
    <recommendedName>
        <fullName evidence="1">RNA-binding protein KhpB N-terminal domain-containing protein</fullName>
    </recommendedName>
</protein>
<dbReference type="InterPro" id="IPR038247">
    <property type="entry name" value="Jag_N_dom_sf"/>
</dbReference>
<organism evidence="2 3">
    <name type="scientific">Syntrophothermus lipocalidus (strain DSM 12680 / TGB-C1)</name>
    <dbReference type="NCBI Taxonomy" id="643648"/>
    <lineage>
        <taxon>Bacteria</taxon>
        <taxon>Bacillati</taxon>
        <taxon>Bacillota</taxon>
        <taxon>Clostridia</taxon>
        <taxon>Eubacteriales</taxon>
        <taxon>Syntrophomonadaceae</taxon>
        <taxon>Syntrophothermus</taxon>
    </lineage>
</organism>
<dbReference type="Pfam" id="PF14804">
    <property type="entry name" value="Jag_N"/>
    <property type="match status" value="1"/>
</dbReference>
<reference evidence="3" key="1">
    <citation type="journal article" date="2010" name="Stand. Genomic Sci.">
        <title>Complete genome sequence of Syntrophothermus lipocalidus type strain (TGB-C1T).</title>
        <authorList>
            <consortium name="US DOE Joint Genome Institute (JGI-PGF)"/>
            <person name="Djao O."/>
            <person name="Zhang X."/>
            <person name="Lucas S."/>
            <person name="Lapidus A."/>
            <person name="Glavina Del Rio T."/>
            <person name="Nolan M."/>
            <person name="Tice H."/>
            <person name="Cheng J."/>
            <person name="Han C."/>
            <person name="Tapia R."/>
            <person name="Goodwin L."/>
            <person name="Pitluck S."/>
            <person name="Liolios K."/>
            <person name="Ivanova N."/>
            <person name="Mavromatis K."/>
            <person name="Mikhailova N."/>
            <person name="Ovchinnikova G."/>
            <person name="Pati A."/>
            <person name="Brambilla E."/>
            <person name="Chen A."/>
            <person name="Palaniappan K."/>
            <person name="Land M."/>
            <person name="Hauser L."/>
            <person name="Chang Y."/>
            <person name="Jeffries C."/>
            <person name="Rohde M."/>
            <person name="Sikorski J."/>
            <person name="Spring S."/>
            <person name="Goker M."/>
            <person name="Detter J."/>
            <person name="Woyke T."/>
            <person name="Bristow J."/>
            <person name="Eisen J."/>
            <person name="Markowitz V."/>
            <person name="Hugenholtz P."/>
            <person name="Kyrpides N."/>
            <person name="Klenk H."/>
        </authorList>
    </citation>
    <scope>NUCLEOTIDE SEQUENCE [LARGE SCALE GENOMIC DNA]</scope>
    <source>
        <strain evidence="3">DSM 12680 / TGB-C1</strain>
    </source>
</reference>
<sequence length="666" mass="73510">MTKTHWFEGSNVAEAIAKAESALKISRDRMEIEVINKGSRGFLGFGRAPAVIKVKIIDQERDGIDDDERVLEALVLDLAREATEDRDGLVGVKDGTIVVIPPRGNGRYPTVAPCPQIKLRINGITHTKRTVVTDKDEIVCEVIAPEDQRLYEIEISKDGLCAYLTVYPPVRKVRRLRDAEPAAELELAVEEFEEPLRPLSVDEVLQALREKGVVYGVDEEKVRTAVLKANGLRVAVAFGRPAVPSKDGYLDLVYERHTDTTAAKDEQKVDFRELNIFESVKAGEVVARIVEPVQGQPGMTVTGKEIEVKLPRAAHFRVGKGVRQVDDRLVATISGRPKVTGNLVEVLPLLLIEGDVDISTGNIRFSGDVLIKGNVTSGMTVSAEGMIKVLGIVEKARVTARDGVVCLDSVVNSRVQAGGETAELSKVLPMAKRILHDLEIVEDAVCQINLRLQWRGKQPVAAGRIVEVLLERKLRDLPRMAKELLEVCEEKGLSLEETEVNMFKSITNMVLHPVSSVAVPGNHNVSELVNNLKDWISNAESRMKRKSEVYLRYALNSEVYATGSITVDGQGCFNTLLSSAERVTVKGTPGVFRGGQIIAANDVYVRELGSEVGALTRVNVTENRRVVCERVLGNVLIGIGRHSVRIDEPREGLVVWMDEERRIRMR</sequence>
<keyword evidence="3" id="KW-1185">Reference proteome</keyword>
<accession>D7CKG1</accession>
<dbReference type="Gene3D" id="3.30.30.80">
    <property type="entry name" value="probable RNA-binding protein from clostridium symbiosum atcc 14940"/>
    <property type="match status" value="1"/>
</dbReference>
<dbReference type="Proteomes" id="UP000000378">
    <property type="component" value="Chromosome"/>
</dbReference>
<dbReference type="HOGENOM" id="CLU_015044_0_0_9"/>
<dbReference type="EMBL" id="CP002048">
    <property type="protein sequence ID" value="ADI01196.1"/>
    <property type="molecule type" value="Genomic_DNA"/>
</dbReference>
<dbReference type="AlphaFoldDB" id="D7CKG1"/>
<dbReference type="InterPro" id="IPR046865">
    <property type="entry name" value="FapA_b_solenoid"/>
</dbReference>
<dbReference type="PANTHER" id="PTHR38032:SF1">
    <property type="entry name" value="RNA-BINDING PROTEIN KHPB N-TERMINAL DOMAIN-CONTAINING PROTEIN"/>
    <property type="match status" value="1"/>
</dbReference>
<evidence type="ECO:0000313" key="3">
    <source>
        <dbReference type="Proteomes" id="UP000000378"/>
    </source>
</evidence>
<name>D7CKG1_SYNLT</name>
<dbReference type="STRING" id="643648.Slip_0412"/>
<gene>
    <name evidence="2" type="ordered locus">Slip_0412</name>
</gene>
<dbReference type="InterPro" id="IPR005646">
    <property type="entry name" value="FapA"/>
</dbReference>
<evidence type="ECO:0000313" key="2">
    <source>
        <dbReference type="EMBL" id="ADI01196.1"/>
    </source>
</evidence>
<evidence type="ECO:0000259" key="1">
    <source>
        <dbReference type="SMART" id="SM01245"/>
    </source>
</evidence>
<feature type="domain" description="RNA-binding protein KhpB N-terminal" evidence="1">
    <location>
        <begin position="6"/>
        <end position="57"/>
    </location>
</feature>
<dbReference type="Pfam" id="PF20250">
    <property type="entry name" value="FapA_N"/>
    <property type="match status" value="1"/>
</dbReference>